<evidence type="ECO:0000256" key="1">
    <source>
        <dbReference type="ARBA" id="ARBA00009580"/>
    </source>
</evidence>
<dbReference type="PANTHER" id="PTHR31126:SF1">
    <property type="entry name" value="TYROSINE SPECIFIC PROTEIN PHOSPHATASES DOMAIN-CONTAINING PROTEIN"/>
    <property type="match status" value="1"/>
</dbReference>
<evidence type="ECO:0000313" key="4">
    <source>
        <dbReference type="Proteomes" id="UP000326331"/>
    </source>
</evidence>
<dbReference type="InterPro" id="IPR026893">
    <property type="entry name" value="Tyr/Ser_Pase_IphP-type"/>
</dbReference>
<evidence type="ECO:0000313" key="3">
    <source>
        <dbReference type="EMBL" id="QFG03837.1"/>
    </source>
</evidence>
<proteinExistence type="inferred from homology"/>
<evidence type="ECO:0000259" key="2">
    <source>
        <dbReference type="PROSITE" id="PS50056"/>
    </source>
</evidence>
<comment type="similarity">
    <text evidence="1">Belongs to the protein-tyrosine phosphatase family.</text>
</comment>
<dbReference type="RefSeq" id="WP_158067786.1">
    <property type="nucleotide sequence ID" value="NZ_CP042829.1"/>
</dbReference>
<dbReference type="PANTHER" id="PTHR31126">
    <property type="entry name" value="TYROSINE-PROTEIN PHOSPHATASE"/>
    <property type="match status" value="1"/>
</dbReference>
<dbReference type="InterPro" id="IPR016130">
    <property type="entry name" value="Tyr_Pase_AS"/>
</dbReference>
<dbReference type="EMBL" id="CP042829">
    <property type="protein sequence ID" value="QFG03837.1"/>
    <property type="molecule type" value="Genomic_DNA"/>
</dbReference>
<dbReference type="InterPro" id="IPR000387">
    <property type="entry name" value="Tyr_Pase_dom"/>
</dbReference>
<protein>
    <submittedName>
        <fullName evidence="3">Tyrosine-protein phosphatase</fullName>
    </submittedName>
</protein>
<dbReference type="Pfam" id="PF13350">
    <property type="entry name" value="Y_phosphatase3"/>
    <property type="match status" value="1"/>
</dbReference>
<dbReference type="Gene3D" id="3.90.190.10">
    <property type="entry name" value="Protein tyrosine phosphatase superfamily"/>
    <property type="match status" value="1"/>
</dbReference>
<sequence>MDVITISRELRLEVAHNVRHLGGYPTAAGAETTDVAIRSASLHRLTDRGLEQLREREVLTIVDFRSDAERERDRTPDASRYGIRVVHAPVFQHDMSPAGFDGEFPGFAAVYAMFLEVGAAAYRTLFETIAEADGRVLFHCAAGKDRTGIAAALLLDLAGVDEATIIEDYTLTEQLLAPLKEQWLPQMRERGFDEARAAALLAAPAEDMAATLRHLRERYGSAEEYARAIGVSSDTISAVRARLTA</sequence>
<reference evidence="3 4" key="1">
    <citation type="submission" date="2019-08" db="EMBL/GenBank/DDBJ databases">
        <authorList>
            <person name="Toschakov S.V."/>
        </authorList>
    </citation>
    <scope>NUCLEOTIDE SEQUENCE [LARGE SCALE GENOMIC DNA]</scope>
    <source>
        <strain evidence="3 4">3753O</strain>
    </source>
</reference>
<dbReference type="PROSITE" id="PS00383">
    <property type="entry name" value="TYR_PHOSPHATASE_1"/>
    <property type="match status" value="1"/>
</dbReference>
<gene>
    <name evidence="3" type="ORF">Tbon_11210</name>
</gene>
<dbReference type="InterPro" id="IPR029021">
    <property type="entry name" value="Prot-tyrosine_phosphatase-like"/>
</dbReference>
<organism evidence="3 4">
    <name type="scientific">Tepidiforma bonchosmolovskayae</name>
    <dbReference type="NCBI Taxonomy" id="2601677"/>
    <lineage>
        <taxon>Bacteria</taxon>
        <taxon>Bacillati</taxon>
        <taxon>Chloroflexota</taxon>
        <taxon>Tepidiformia</taxon>
        <taxon>Tepidiformales</taxon>
        <taxon>Tepidiformaceae</taxon>
        <taxon>Tepidiforma</taxon>
    </lineage>
</organism>
<dbReference type="SUPFAM" id="SSF52799">
    <property type="entry name" value="(Phosphotyrosine protein) phosphatases II"/>
    <property type="match status" value="1"/>
</dbReference>
<dbReference type="Proteomes" id="UP000326331">
    <property type="component" value="Chromosome"/>
</dbReference>
<name>A0ABX6C3I4_9CHLR</name>
<feature type="domain" description="Tyrosine specific protein phosphatases" evidence="2">
    <location>
        <begin position="112"/>
        <end position="184"/>
    </location>
</feature>
<dbReference type="PROSITE" id="PS50056">
    <property type="entry name" value="TYR_PHOSPHATASE_2"/>
    <property type="match status" value="1"/>
</dbReference>
<reference evidence="3 4" key="2">
    <citation type="submission" date="2019-10" db="EMBL/GenBank/DDBJ databases">
        <title>Thermopilla bonchosmolovskayae gen. nov., sp. nov., a moderately thermophilic Chloroflexi bacterium from a Chukotka hot spring (Arctic, Russia), representing a novel classis Thermopillaia, which include previously uncultivated lineage OLB14.</title>
        <authorList>
            <person name="Kochetkova T.V."/>
            <person name="Zayulina K.S."/>
            <person name="Zhigarkov V.S."/>
            <person name="Minaev N.V."/>
            <person name="Novikov A."/>
            <person name="Toshchakov S.V."/>
            <person name="Elcheninov A.G."/>
            <person name="Kublanov I.V."/>
        </authorList>
    </citation>
    <scope>NUCLEOTIDE SEQUENCE [LARGE SCALE GENOMIC DNA]</scope>
    <source>
        <strain evidence="3 4">3753O</strain>
    </source>
</reference>
<accession>A0ABX6C3I4</accession>
<keyword evidence="4" id="KW-1185">Reference proteome</keyword>